<dbReference type="InterPro" id="IPR000795">
    <property type="entry name" value="T_Tr_GTP-bd_dom"/>
</dbReference>
<keyword evidence="11" id="KW-1185">Reference proteome</keyword>
<name>A0A370K424_9GAMM</name>
<dbReference type="Gene3D" id="3.40.50.300">
    <property type="entry name" value="P-loop containing nucleotide triphosphate hydrolases"/>
    <property type="match status" value="1"/>
</dbReference>
<dbReference type="Pfam" id="PF00009">
    <property type="entry name" value="GTP_EFTU"/>
    <property type="match status" value="1"/>
</dbReference>
<dbReference type="InterPro" id="IPR035647">
    <property type="entry name" value="EFG_III/V"/>
</dbReference>
<dbReference type="FunFam" id="3.30.70.240:FF:000001">
    <property type="entry name" value="Elongation factor G"/>
    <property type="match status" value="1"/>
</dbReference>
<keyword evidence="5 8" id="KW-0648">Protein biosynthesis</keyword>
<protein>
    <recommendedName>
        <fullName evidence="2 8">Elongation factor G</fullName>
        <shortName evidence="8">EF-G</shortName>
    </recommendedName>
</protein>
<dbReference type="Gene3D" id="3.30.230.10">
    <property type="match status" value="1"/>
</dbReference>
<dbReference type="PROSITE" id="PS51722">
    <property type="entry name" value="G_TR_2"/>
    <property type="match status" value="1"/>
</dbReference>
<dbReference type="CDD" id="cd03713">
    <property type="entry name" value="EFG_mtEFG_C"/>
    <property type="match status" value="1"/>
</dbReference>
<dbReference type="InterPro" id="IPR000640">
    <property type="entry name" value="EFG_V-like"/>
</dbReference>
<dbReference type="OrthoDB" id="5926900at2"/>
<accession>A0A370K424</accession>
<evidence type="ECO:0000256" key="8">
    <source>
        <dbReference type="HAMAP-Rule" id="MF_00054"/>
    </source>
</evidence>
<dbReference type="PANTHER" id="PTHR43261:SF1">
    <property type="entry name" value="RIBOSOME-RELEASING FACTOR 2, MITOCHONDRIAL"/>
    <property type="match status" value="1"/>
</dbReference>
<dbReference type="FunFam" id="3.40.50.300:FF:000029">
    <property type="entry name" value="Elongation factor G"/>
    <property type="match status" value="1"/>
</dbReference>
<organism evidence="10 11">
    <name type="scientific">Dyella solisilvae</name>
    <dbReference type="NCBI Taxonomy" id="1920168"/>
    <lineage>
        <taxon>Bacteria</taxon>
        <taxon>Pseudomonadati</taxon>
        <taxon>Pseudomonadota</taxon>
        <taxon>Gammaproteobacteria</taxon>
        <taxon>Lysobacterales</taxon>
        <taxon>Rhodanobacteraceae</taxon>
        <taxon>Dyella</taxon>
    </lineage>
</organism>
<evidence type="ECO:0000313" key="11">
    <source>
        <dbReference type="Proteomes" id="UP000254711"/>
    </source>
</evidence>
<gene>
    <name evidence="8 10" type="primary">fusA</name>
    <name evidence="10" type="ORF">DVT68_16505</name>
</gene>
<evidence type="ECO:0000256" key="5">
    <source>
        <dbReference type="ARBA" id="ARBA00022917"/>
    </source>
</evidence>
<dbReference type="GO" id="GO:0003924">
    <property type="term" value="F:GTPase activity"/>
    <property type="evidence" value="ECO:0007669"/>
    <property type="project" value="InterPro"/>
</dbReference>
<dbReference type="NCBIfam" id="NF009381">
    <property type="entry name" value="PRK12740.1-5"/>
    <property type="match status" value="1"/>
</dbReference>
<feature type="domain" description="Tr-type G" evidence="9">
    <location>
        <begin position="8"/>
        <end position="302"/>
    </location>
</feature>
<dbReference type="Gene3D" id="3.30.70.870">
    <property type="entry name" value="Elongation Factor G (Translational Gtpase), domain 3"/>
    <property type="match status" value="1"/>
</dbReference>
<comment type="similarity">
    <text evidence="1 8">Belongs to the TRAFAC class translation factor GTPase superfamily. Classic translation factor GTPase family. EF-G/EF-2 subfamily.</text>
</comment>
<dbReference type="InterPro" id="IPR041095">
    <property type="entry name" value="EFG_II"/>
</dbReference>
<dbReference type="EMBL" id="QQSY01000005">
    <property type="protein sequence ID" value="RDI97358.1"/>
    <property type="molecule type" value="Genomic_DNA"/>
</dbReference>
<evidence type="ECO:0000256" key="4">
    <source>
        <dbReference type="ARBA" id="ARBA00022768"/>
    </source>
</evidence>
<dbReference type="CDD" id="cd01434">
    <property type="entry name" value="EFG_mtEFG1_IV"/>
    <property type="match status" value="1"/>
</dbReference>
<evidence type="ECO:0000256" key="6">
    <source>
        <dbReference type="ARBA" id="ARBA00023134"/>
    </source>
</evidence>
<dbReference type="Pfam" id="PF03764">
    <property type="entry name" value="EFG_IV"/>
    <property type="match status" value="1"/>
</dbReference>
<dbReference type="Gene3D" id="3.30.70.240">
    <property type="match status" value="1"/>
</dbReference>
<feature type="binding site" evidence="8">
    <location>
        <begin position="86"/>
        <end position="90"/>
    </location>
    <ligand>
        <name>GTP</name>
        <dbReference type="ChEBI" id="CHEBI:37565"/>
    </ligand>
</feature>
<dbReference type="RefSeq" id="WP_114826204.1">
    <property type="nucleotide sequence ID" value="NZ_QQSY01000005.1"/>
</dbReference>
<dbReference type="SMART" id="SM00838">
    <property type="entry name" value="EFG_C"/>
    <property type="match status" value="1"/>
</dbReference>
<dbReference type="NCBIfam" id="TIGR00231">
    <property type="entry name" value="small_GTP"/>
    <property type="match status" value="1"/>
</dbReference>
<feature type="binding site" evidence="8">
    <location>
        <begin position="17"/>
        <end position="24"/>
    </location>
    <ligand>
        <name>GTP</name>
        <dbReference type="ChEBI" id="CHEBI:37565"/>
    </ligand>
</feature>
<dbReference type="CDD" id="cd01886">
    <property type="entry name" value="EF-G"/>
    <property type="match status" value="1"/>
</dbReference>
<dbReference type="SUPFAM" id="SSF54980">
    <property type="entry name" value="EF-G C-terminal domain-like"/>
    <property type="match status" value="2"/>
</dbReference>
<dbReference type="SMART" id="SM00889">
    <property type="entry name" value="EFG_IV"/>
    <property type="match status" value="1"/>
</dbReference>
<dbReference type="HAMAP" id="MF_00054_B">
    <property type="entry name" value="EF_G_EF_2_B"/>
    <property type="match status" value="1"/>
</dbReference>
<dbReference type="GO" id="GO:0003746">
    <property type="term" value="F:translation elongation factor activity"/>
    <property type="evidence" value="ECO:0007669"/>
    <property type="project" value="UniProtKB-UniRule"/>
</dbReference>
<evidence type="ECO:0000313" key="10">
    <source>
        <dbReference type="EMBL" id="RDI97358.1"/>
    </source>
</evidence>
<dbReference type="PROSITE" id="PS00301">
    <property type="entry name" value="G_TR_1"/>
    <property type="match status" value="1"/>
</dbReference>
<keyword evidence="4 8" id="KW-0251">Elongation factor</keyword>
<dbReference type="FunFam" id="2.40.30.10:FF:000006">
    <property type="entry name" value="Elongation factor G"/>
    <property type="match status" value="1"/>
</dbReference>
<dbReference type="CDD" id="cd16262">
    <property type="entry name" value="EFG_III"/>
    <property type="match status" value="1"/>
</dbReference>
<dbReference type="SUPFAM" id="SSF52540">
    <property type="entry name" value="P-loop containing nucleoside triphosphate hydrolases"/>
    <property type="match status" value="1"/>
</dbReference>
<evidence type="ECO:0000256" key="3">
    <source>
        <dbReference type="ARBA" id="ARBA00022741"/>
    </source>
</evidence>
<dbReference type="InterPro" id="IPR009022">
    <property type="entry name" value="EFG_III"/>
</dbReference>
<evidence type="ECO:0000256" key="1">
    <source>
        <dbReference type="ARBA" id="ARBA00005870"/>
    </source>
</evidence>
<dbReference type="PANTHER" id="PTHR43261">
    <property type="entry name" value="TRANSLATION ELONGATION FACTOR G-RELATED"/>
    <property type="match status" value="1"/>
</dbReference>
<dbReference type="GO" id="GO:0005525">
    <property type="term" value="F:GTP binding"/>
    <property type="evidence" value="ECO:0007669"/>
    <property type="project" value="UniProtKB-UniRule"/>
</dbReference>
<dbReference type="InterPro" id="IPR004540">
    <property type="entry name" value="Transl_elong_EFG/EF2"/>
</dbReference>
<keyword evidence="8" id="KW-0963">Cytoplasm</keyword>
<comment type="caution">
    <text evidence="10">The sequence shown here is derived from an EMBL/GenBank/DDBJ whole genome shotgun (WGS) entry which is preliminary data.</text>
</comment>
<keyword evidence="6 8" id="KW-0342">GTP-binding</keyword>
<evidence type="ECO:0000259" key="9">
    <source>
        <dbReference type="PROSITE" id="PS51722"/>
    </source>
</evidence>
<dbReference type="SUPFAM" id="SSF50447">
    <property type="entry name" value="Translation proteins"/>
    <property type="match status" value="1"/>
</dbReference>
<comment type="function">
    <text evidence="7 8">Catalyzes the GTP-dependent ribosomal translocation step during translation elongation. During this step, the ribosome changes from the pre-translocational (PRE) to the post-translocational (POST) state as the newly formed A-site-bound peptidyl-tRNA and P-site-bound deacylated tRNA move to the P and E sites, respectively. Catalyzes the coordinated movement of the two tRNA molecules, the mRNA and conformational changes in the ribosome.</text>
</comment>
<dbReference type="NCBIfam" id="TIGR00484">
    <property type="entry name" value="EF-G"/>
    <property type="match status" value="1"/>
</dbReference>
<comment type="subcellular location">
    <subcellularLocation>
        <location evidence="8">Cytoplasm</location>
    </subcellularLocation>
</comment>
<dbReference type="InterPro" id="IPR047872">
    <property type="entry name" value="EFG_IV"/>
</dbReference>
<dbReference type="Gene3D" id="2.40.30.10">
    <property type="entry name" value="Translation factors"/>
    <property type="match status" value="1"/>
</dbReference>
<dbReference type="InterPro" id="IPR014721">
    <property type="entry name" value="Ribsml_uS5_D2-typ_fold_subgr"/>
</dbReference>
<dbReference type="AlphaFoldDB" id="A0A370K424"/>
<dbReference type="Pfam" id="PF14492">
    <property type="entry name" value="EFG_III"/>
    <property type="match status" value="1"/>
</dbReference>
<dbReference type="InterPro" id="IPR035649">
    <property type="entry name" value="EFG_V"/>
</dbReference>
<dbReference type="Pfam" id="PF00679">
    <property type="entry name" value="EFG_C"/>
    <property type="match status" value="1"/>
</dbReference>
<dbReference type="InterPro" id="IPR004161">
    <property type="entry name" value="EFTu-like_2"/>
</dbReference>
<sequence length="709" mass="78486">MARQKALKLYRNIGIIAHIDAGKTTTTERILYYTGRKHQIVDVHDTKEGKGSTTTDYLEQERKRGITIQSAAVSTEWKGHQINLIDTPGHVDFTIEVNRSLRVLDGAVVVFDGVAGVEPQTETNWRLADQYNVPRLCYVNKMDRIGANFAHCVLGIRERLGANALLCQIPLGSHDEFVGMADLVAGVGYLWKGHDKDSPWETVPLDEIASRVTVTSAADQDWLARLPALRQETLEHALAMDDAAFEKLVESGEFEMDTLKRCIREGCVSGKLTPVFCGSSYRNKGVQQLLDAVIDYLPYPGENGGIALVDEDGHVIGDQGVVDEAPARALAFKVINDPFGTLTFCRIYSGVIRKGDSLLNVTRGKKERVGRIVEVQADDTREIDEVRAGDICAFVSMKATETGDSLTDPAHPALLERMRFPDPVISVSVEPKHRNDVDKLSTALYKMVKADPSLRLEVDKETGETVLKGMGELHLEVTVDRMRTELGVEAIMGKPRVSFREAFGQPVEHTYTHKKQSGGSGQFAEVTIVFEPQAAGSGVVFSDEVVGGRVPREYIPAVEHAVTVEAREGQIAGYEVVDFKARLIDGKFHDVDSSALAFEIATRQCFREAQRLSRPKLLEPVMRLEVVTEPDYLGDVIGDINRRRGTVSDQGQRGAQAFVQGHVPLAEMFGYINFLRSATRGRGTFTMEFDHYEEVPANLVDKLMEKEAK</sequence>
<dbReference type="InterPro" id="IPR020568">
    <property type="entry name" value="Ribosomal_Su5_D2-typ_SF"/>
</dbReference>
<dbReference type="InterPro" id="IPR005225">
    <property type="entry name" value="Small_GTP-bd"/>
</dbReference>
<dbReference type="InterPro" id="IPR027417">
    <property type="entry name" value="P-loop_NTPase"/>
</dbReference>
<evidence type="ECO:0000256" key="2">
    <source>
        <dbReference type="ARBA" id="ARBA00017872"/>
    </source>
</evidence>
<dbReference type="CDD" id="cd04088">
    <property type="entry name" value="EFG_mtEFG_II"/>
    <property type="match status" value="1"/>
</dbReference>
<dbReference type="Proteomes" id="UP000254711">
    <property type="component" value="Unassembled WGS sequence"/>
</dbReference>
<dbReference type="GO" id="GO:0005737">
    <property type="term" value="C:cytoplasm"/>
    <property type="evidence" value="ECO:0007669"/>
    <property type="project" value="UniProtKB-SubCell"/>
</dbReference>
<dbReference type="InterPro" id="IPR031157">
    <property type="entry name" value="G_TR_CS"/>
</dbReference>
<evidence type="ECO:0000256" key="7">
    <source>
        <dbReference type="ARBA" id="ARBA00024731"/>
    </source>
</evidence>
<dbReference type="FunFam" id="3.30.70.870:FF:000001">
    <property type="entry name" value="Elongation factor G"/>
    <property type="match status" value="1"/>
</dbReference>
<dbReference type="GO" id="GO:0032790">
    <property type="term" value="P:ribosome disassembly"/>
    <property type="evidence" value="ECO:0007669"/>
    <property type="project" value="TreeGrafter"/>
</dbReference>
<dbReference type="GO" id="GO:0097216">
    <property type="term" value="F:guanosine tetraphosphate binding"/>
    <property type="evidence" value="ECO:0007669"/>
    <property type="project" value="UniProtKB-ARBA"/>
</dbReference>
<reference evidence="10 11" key="1">
    <citation type="submission" date="2018-07" db="EMBL/GenBank/DDBJ databases">
        <title>Dyella solisilvae sp. nov., isolated from the pine and broad-leaved mixed forest soil.</title>
        <authorList>
            <person name="Gao Z."/>
            <person name="Qiu L."/>
        </authorList>
    </citation>
    <scope>NUCLEOTIDE SEQUENCE [LARGE SCALE GENOMIC DNA]</scope>
    <source>
        <strain evidence="10 11">DHG54</strain>
    </source>
</reference>
<proteinExistence type="inferred from homology"/>
<dbReference type="Pfam" id="PF03144">
    <property type="entry name" value="GTP_EFTU_D2"/>
    <property type="match status" value="1"/>
</dbReference>
<dbReference type="InterPro" id="IPR009000">
    <property type="entry name" value="Transl_B-barrel_sf"/>
</dbReference>
<dbReference type="InterPro" id="IPR005517">
    <property type="entry name" value="Transl_elong_EFG/EF2_IV"/>
</dbReference>
<feature type="binding site" evidence="8">
    <location>
        <begin position="140"/>
        <end position="143"/>
    </location>
    <ligand>
        <name>GTP</name>
        <dbReference type="ChEBI" id="CHEBI:37565"/>
    </ligand>
</feature>
<keyword evidence="3 8" id="KW-0547">Nucleotide-binding</keyword>
<dbReference type="SUPFAM" id="SSF54211">
    <property type="entry name" value="Ribosomal protein S5 domain 2-like"/>
    <property type="match status" value="1"/>
</dbReference>
<dbReference type="PRINTS" id="PR00315">
    <property type="entry name" value="ELONGATNFCT"/>
</dbReference>